<evidence type="ECO:0000256" key="20">
    <source>
        <dbReference type="ARBA" id="ARBA00029719"/>
    </source>
</evidence>
<keyword evidence="18" id="KW-0406">Ion transport</keyword>
<evidence type="ECO:0000256" key="12">
    <source>
        <dbReference type="ARBA" id="ARBA00022796"/>
    </source>
</evidence>
<evidence type="ECO:0000256" key="2">
    <source>
        <dbReference type="ARBA" id="ARBA00006024"/>
    </source>
</evidence>
<dbReference type="InterPro" id="IPR001757">
    <property type="entry name" value="P_typ_ATPase"/>
</dbReference>
<evidence type="ECO:0000256" key="18">
    <source>
        <dbReference type="ARBA" id="ARBA00023065"/>
    </source>
</evidence>
<feature type="transmembrane region" description="Helical" evidence="24">
    <location>
        <begin position="781"/>
        <end position="801"/>
    </location>
</feature>
<evidence type="ECO:0000313" key="27">
    <source>
        <dbReference type="Proteomes" id="UP000391919"/>
    </source>
</evidence>
<dbReference type="InterPro" id="IPR018303">
    <property type="entry name" value="ATPase_P-typ_P_site"/>
</dbReference>
<dbReference type="InterPro" id="IPR023299">
    <property type="entry name" value="ATPase_P-typ_cyto_dom_N"/>
</dbReference>
<evidence type="ECO:0000256" key="15">
    <source>
        <dbReference type="ARBA" id="ARBA00022967"/>
    </source>
</evidence>
<comment type="caution">
    <text evidence="26">The sequence shown here is derived from an EMBL/GenBank/DDBJ whole genome shotgun (WGS) entry which is preliminary data.</text>
</comment>
<evidence type="ECO:0000256" key="13">
    <source>
        <dbReference type="ARBA" id="ARBA00022840"/>
    </source>
</evidence>
<evidence type="ECO:0000256" key="16">
    <source>
        <dbReference type="ARBA" id="ARBA00022989"/>
    </source>
</evidence>
<dbReference type="Gene3D" id="2.70.150.10">
    <property type="entry name" value="Calcium-transporting ATPase, cytoplasmic transduction domain A"/>
    <property type="match status" value="1"/>
</dbReference>
<dbReference type="InterPro" id="IPR023298">
    <property type="entry name" value="ATPase_P-typ_TM_dom_sf"/>
</dbReference>
<dbReference type="SUPFAM" id="SSF81665">
    <property type="entry name" value="Calcium ATPase, transmembrane domain M"/>
    <property type="match status" value="1"/>
</dbReference>
<dbReference type="NCBIfam" id="TIGR01525">
    <property type="entry name" value="ATPase-IB_hvy"/>
    <property type="match status" value="1"/>
</dbReference>
<dbReference type="PRINTS" id="PR00942">
    <property type="entry name" value="CUATPASEI"/>
</dbReference>
<keyword evidence="19 24" id="KW-0472">Membrane</keyword>
<dbReference type="RefSeq" id="WP_151681642.1">
    <property type="nucleotide sequence ID" value="NZ_BKZQ01000045.1"/>
</dbReference>
<gene>
    <name evidence="26" type="ORF">BpJC7_26720</name>
</gene>
<keyword evidence="9 24" id="KW-0479">Metal-binding</keyword>
<dbReference type="AlphaFoldDB" id="A0A5J4JJF9"/>
<evidence type="ECO:0000256" key="1">
    <source>
        <dbReference type="ARBA" id="ARBA00004651"/>
    </source>
</evidence>
<accession>A0A5J4JJF9</accession>
<dbReference type="Pfam" id="PF00702">
    <property type="entry name" value="Hydrolase"/>
    <property type="match status" value="1"/>
</dbReference>
<comment type="subcellular location">
    <subcellularLocation>
        <location evidence="1">Cell membrane</location>
        <topology evidence="1">Multi-pass membrane protein</topology>
    </subcellularLocation>
</comment>
<dbReference type="CDD" id="cd02094">
    <property type="entry name" value="P-type_ATPase_Cu-like"/>
    <property type="match status" value="1"/>
</dbReference>
<dbReference type="InterPro" id="IPR008250">
    <property type="entry name" value="ATPase_P-typ_transduc_dom_A_sf"/>
</dbReference>
<feature type="transmembrane region" description="Helical" evidence="24">
    <location>
        <begin position="418"/>
        <end position="440"/>
    </location>
</feature>
<feature type="domain" description="HMA" evidence="25">
    <location>
        <begin position="15"/>
        <end position="81"/>
    </location>
</feature>
<dbReference type="GO" id="GO:0005507">
    <property type="term" value="F:copper ion binding"/>
    <property type="evidence" value="ECO:0007669"/>
    <property type="project" value="InterPro"/>
</dbReference>
<dbReference type="GO" id="GO:0055070">
    <property type="term" value="P:copper ion homeostasis"/>
    <property type="evidence" value="ECO:0007669"/>
    <property type="project" value="TreeGrafter"/>
</dbReference>
<evidence type="ECO:0000256" key="6">
    <source>
        <dbReference type="ARBA" id="ARBA00022475"/>
    </source>
</evidence>
<evidence type="ECO:0000256" key="19">
    <source>
        <dbReference type="ARBA" id="ARBA00023136"/>
    </source>
</evidence>
<dbReference type="PANTHER" id="PTHR43520">
    <property type="entry name" value="ATP7, ISOFORM B"/>
    <property type="match status" value="1"/>
</dbReference>
<dbReference type="SUPFAM" id="SSF81653">
    <property type="entry name" value="Calcium ATPase, transduction domain A"/>
    <property type="match status" value="1"/>
</dbReference>
<evidence type="ECO:0000256" key="3">
    <source>
        <dbReference type="ARBA" id="ARBA00012517"/>
    </source>
</evidence>
<evidence type="ECO:0000256" key="14">
    <source>
        <dbReference type="ARBA" id="ARBA00022842"/>
    </source>
</evidence>
<name>A0A5J4JJF9_9BACI</name>
<dbReference type="SFLD" id="SFLDF00027">
    <property type="entry name" value="p-type_atpase"/>
    <property type="match status" value="1"/>
</dbReference>
<protein>
    <recommendedName>
        <fullName evidence="4">Copper-exporting P-type ATPase</fullName>
        <ecNumber evidence="3">7.2.2.8</ecNumber>
    </recommendedName>
    <alternativeName>
        <fullName evidence="20">Copper-exporting P-type ATPase A</fullName>
    </alternativeName>
    <alternativeName>
        <fullName evidence="21">Cu(+)-exporting ATPase</fullName>
    </alternativeName>
</protein>
<keyword evidence="8 24" id="KW-0812">Transmembrane</keyword>
<sequence length="810" mass="86449">MAAELQAKQAKNAEKNITFGITGMTCAACANRIEKNLSKVEGVKKVNVNLATEKAAIQYDPKQASIESIIEKVKKTGYGVQEEKAKFDIIGMTCAACATRVEKGLNKVDGVIKASVNLAMETANVEYIPGQVSVDQMIAAVKKAGYDAKLKGEWNEDYEKNAREKAYKIQRNKFLIGAIISIPFLIQMVSDLVMHYGGGFSFHMNPWIQLILATIVQFFAGGHYYRDAYHAVRGGSANMAVLVVLGTSTAYLYSLIITVLGTGHELYFEASVIVITLIILGKLLETRAKGQTSDAIKKLMGLQAKTAHVIRNGQEADIPIEEVVEGDILFVRAGEKIPVDGVILEGSSSVDESMLTGESMPVSKKQGDQVIGATLNKNGSFTFKATKVGKDTALAQIVKLVEEAQGSKAPIQHLADKISGIFVPIVILIALATFTVTFFVAGFTPALISMVAVLVIACPCALGLATPTAVMVGTGKGAENGVLIKGAGHLQNAQRITTVVLDKTGTITKGQPEVTDIISFGNLKEEELLQIAATAEKGSEHPLGEAIVKGAKEKGLALKEAIHFQAVPGHGIQVEVDGRHVMIGNKKMMLDHQIDIQNAASKMEKLESEGKTAMYIAIGQTLEGIIAVADTVKETSAEAIRQLKKMHIEVVMITGDNRRTAEAIAKQVGVDRVLAEVLPEDKSKEVEKLKKDGKTVAMVGDGINDAPALAAADVGIAIGTGTDVAMEAADITLMSGDLIGIVNTIRLSKATMRKIHQNLFWAFAYNVVLIPVAAIGLLNPILAGGAMAFSSVSVVGNTLFLRKWKPVQAH</sequence>
<dbReference type="EC" id="7.2.2.8" evidence="3"/>
<evidence type="ECO:0000256" key="5">
    <source>
        <dbReference type="ARBA" id="ARBA00022448"/>
    </source>
</evidence>
<feature type="transmembrane region" description="Helical" evidence="24">
    <location>
        <begin position="206"/>
        <end position="225"/>
    </location>
</feature>
<evidence type="ECO:0000256" key="11">
    <source>
        <dbReference type="ARBA" id="ARBA00022741"/>
    </source>
</evidence>
<dbReference type="PROSITE" id="PS00154">
    <property type="entry name" value="ATPASE_E1_E2"/>
    <property type="match status" value="1"/>
</dbReference>
<evidence type="ECO:0000313" key="26">
    <source>
        <dbReference type="EMBL" id="GER71369.1"/>
    </source>
</evidence>
<evidence type="ECO:0000256" key="22">
    <source>
        <dbReference type="ARBA" id="ARBA00049289"/>
    </source>
</evidence>
<reference evidence="26 27" key="1">
    <citation type="submission" date="2019-09" db="EMBL/GenBank/DDBJ databases">
        <title>Draft genome sequence of Bacillus sp. JC-7.</title>
        <authorList>
            <person name="Tanaka N."/>
            <person name="Shiwa Y."/>
            <person name="Fujita N."/>
            <person name="Tanasupawat S."/>
        </authorList>
    </citation>
    <scope>NUCLEOTIDE SEQUENCE [LARGE SCALE GENOMIC DNA]</scope>
    <source>
        <strain evidence="26 27">JC-7</strain>
    </source>
</reference>
<feature type="transmembrane region" description="Helical" evidence="24">
    <location>
        <begin position="446"/>
        <end position="466"/>
    </location>
</feature>
<organism evidence="26 27">
    <name type="scientific">Weizmannia acidilactici</name>
    <dbReference type="NCBI Taxonomy" id="2607726"/>
    <lineage>
        <taxon>Bacteria</taxon>
        <taxon>Bacillati</taxon>
        <taxon>Bacillota</taxon>
        <taxon>Bacilli</taxon>
        <taxon>Bacillales</taxon>
        <taxon>Bacillaceae</taxon>
        <taxon>Heyndrickxia</taxon>
    </lineage>
</organism>
<dbReference type="InterPro" id="IPR044492">
    <property type="entry name" value="P_typ_ATPase_HD_dom"/>
</dbReference>
<dbReference type="NCBIfam" id="TIGR00003">
    <property type="entry name" value="copper ion binding protein"/>
    <property type="match status" value="2"/>
</dbReference>
<feature type="transmembrane region" description="Helical" evidence="24">
    <location>
        <begin position="237"/>
        <end position="260"/>
    </location>
</feature>
<dbReference type="FunFam" id="2.70.150.10:FF:000002">
    <property type="entry name" value="Copper-transporting ATPase 1, putative"/>
    <property type="match status" value="1"/>
</dbReference>
<evidence type="ECO:0000256" key="17">
    <source>
        <dbReference type="ARBA" id="ARBA00023008"/>
    </source>
</evidence>
<keyword evidence="27" id="KW-1185">Reference proteome</keyword>
<proteinExistence type="inferred from homology"/>
<dbReference type="PROSITE" id="PS50846">
    <property type="entry name" value="HMA_2"/>
    <property type="match status" value="2"/>
</dbReference>
<dbReference type="Gene3D" id="3.40.50.1000">
    <property type="entry name" value="HAD superfamily/HAD-like"/>
    <property type="match status" value="1"/>
</dbReference>
<dbReference type="NCBIfam" id="TIGR01511">
    <property type="entry name" value="ATPase-IB1_Cu"/>
    <property type="match status" value="1"/>
</dbReference>
<dbReference type="GO" id="GO:0005886">
    <property type="term" value="C:plasma membrane"/>
    <property type="evidence" value="ECO:0007669"/>
    <property type="project" value="UniProtKB-SubCell"/>
</dbReference>
<feature type="transmembrane region" description="Helical" evidence="24">
    <location>
        <begin position="266"/>
        <end position="284"/>
    </location>
</feature>
<dbReference type="SUPFAM" id="SSF55008">
    <property type="entry name" value="HMA, heavy metal-associated domain"/>
    <property type="match status" value="2"/>
</dbReference>
<evidence type="ECO:0000256" key="4">
    <source>
        <dbReference type="ARBA" id="ARBA00015102"/>
    </source>
</evidence>
<evidence type="ECO:0000256" key="9">
    <source>
        <dbReference type="ARBA" id="ARBA00022723"/>
    </source>
</evidence>
<comment type="similarity">
    <text evidence="2 24">Belongs to the cation transport ATPase (P-type) (TC 3.A.3) family. Type IB subfamily.</text>
</comment>
<dbReference type="Pfam" id="PF00403">
    <property type="entry name" value="HMA"/>
    <property type="match status" value="2"/>
</dbReference>
<dbReference type="InterPro" id="IPR006121">
    <property type="entry name" value="HMA_dom"/>
</dbReference>
<dbReference type="InterPro" id="IPR036163">
    <property type="entry name" value="HMA_dom_sf"/>
</dbReference>
<dbReference type="CDD" id="cd00371">
    <property type="entry name" value="HMA"/>
    <property type="match status" value="2"/>
</dbReference>
<dbReference type="GO" id="GO:0140581">
    <property type="term" value="F:P-type monovalent copper transporter activity"/>
    <property type="evidence" value="ECO:0007669"/>
    <property type="project" value="UniProtKB-EC"/>
</dbReference>
<keyword evidence="15" id="KW-1278">Translocase</keyword>
<dbReference type="InterPro" id="IPR006122">
    <property type="entry name" value="HMA_Cu_ion-bd"/>
</dbReference>
<feature type="transmembrane region" description="Helical" evidence="24">
    <location>
        <begin position="758"/>
        <end position="775"/>
    </location>
</feature>
<evidence type="ECO:0000256" key="24">
    <source>
        <dbReference type="RuleBase" id="RU362081"/>
    </source>
</evidence>
<dbReference type="GO" id="GO:0016887">
    <property type="term" value="F:ATP hydrolysis activity"/>
    <property type="evidence" value="ECO:0007669"/>
    <property type="project" value="InterPro"/>
</dbReference>
<dbReference type="PROSITE" id="PS01047">
    <property type="entry name" value="HMA_1"/>
    <property type="match status" value="2"/>
</dbReference>
<evidence type="ECO:0000256" key="23">
    <source>
        <dbReference type="ARBA" id="ARBA00055366"/>
    </source>
</evidence>
<keyword evidence="14" id="KW-0460">Magnesium</keyword>
<dbReference type="SUPFAM" id="SSF56784">
    <property type="entry name" value="HAD-like"/>
    <property type="match status" value="1"/>
</dbReference>
<feature type="transmembrane region" description="Helical" evidence="24">
    <location>
        <begin position="174"/>
        <end position="194"/>
    </location>
</feature>
<keyword evidence="11 24" id="KW-0547">Nucleotide-binding</keyword>
<dbReference type="PRINTS" id="PR00119">
    <property type="entry name" value="CATATPASE"/>
</dbReference>
<evidence type="ECO:0000256" key="21">
    <source>
        <dbReference type="ARBA" id="ARBA00033239"/>
    </source>
</evidence>
<keyword evidence="10" id="KW-0677">Repeat</keyword>
<dbReference type="Gene3D" id="3.30.70.100">
    <property type="match status" value="2"/>
</dbReference>
<comment type="catalytic activity">
    <reaction evidence="22">
        <text>Cu(+)(in) + ATP + H2O = Cu(+)(out) + ADP + phosphate + H(+)</text>
        <dbReference type="Rhea" id="RHEA:25792"/>
        <dbReference type="ChEBI" id="CHEBI:15377"/>
        <dbReference type="ChEBI" id="CHEBI:15378"/>
        <dbReference type="ChEBI" id="CHEBI:30616"/>
        <dbReference type="ChEBI" id="CHEBI:43474"/>
        <dbReference type="ChEBI" id="CHEBI:49552"/>
        <dbReference type="ChEBI" id="CHEBI:456216"/>
        <dbReference type="EC" id="7.2.2.8"/>
    </reaction>
</comment>
<dbReference type="PANTHER" id="PTHR43520:SF8">
    <property type="entry name" value="P-TYPE CU(+) TRANSPORTER"/>
    <property type="match status" value="1"/>
</dbReference>
<evidence type="ECO:0000256" key="8">
    <source>
        <dbReference type="ARBA" id="ARBA00022692"/>
    </source>
</evidence>
<dbReference type="EMBL" id="BKZQ01000045">
    <property type="protein sequence ID" value="GER71369.1"/>
    <property type="molecule type" value="Genomic_DNA"/>
</dbReference>
<dbReference type="InterPro" id="IPR023214">
    <property type="entry name" value="HAD_sf"/>
</dbReference>
<dbReference type="GO" id="GO:0005524">
    <property type="term" value="F:ATP binding"/>
    <property type="evidence" value="ECO:0007669"/>
    <property type="project" value="UniProtKB-UniRule"/>
</dbReference>
<dbReference type="FunFam" id="3.30.70.100:FF:000005">
    <property type="entry name" value="Copper-exporting P-type ATPase A"/>
    <property type="match status" value="2"/>
</dbReference>
<dbReference type="Gene3D" id="3.40.1110.10">
    <property type="entry name" value="Calcium-transporting ATPase, cytoplasmic domain N"/>
    <property type="match status" value="1"/>
</dbReference>
<keyword evidence="5" id="KW-0813">Transport</keyword>
<evidence type="ECO:0000256" key="10">
    <source>
        <dbReference type="ARBA" id="ARBA00022737"/>
    </source>
</evidence>
<dbReference type="FunFam" id="3.40.50.1000:FF:000144">
    <property type="entry name" value="copper-transporting ATPase 1 isoform X2"/>
    <property type="match status" value="1"/>
</dbReference>
<keyword evidence="17" id="KW-0186">Copper</keyword>
<dbReference type="SFLD" id="SFLDG00002">
    <property type="entry name" value="C1.7:_P-type_atpase_like"/>
    <property type="match status" value="1"/>
</dbReference>
<keyword evidence="13 24" id="KW-0067">ATP-binding</keyword>
<dbReference type="InterPro" id="IPR059000">
    <property type="entry name" value="ATPase_P-type_domA"/>
</dbReference>
<dbReference type="InterPro" id="IPR036412">
    <property type="entry name" value="HAD-like_sf"/>
</dbReference>
<dbReference type="NCBIfam" id="TIGR01494">
    <property type="entry name" value="ATPase_P-type"/>
    <property type="match status" value="1"/>
</dbReference>
<comment type="function">
    <text evidence="23">Involved in copper export.</text>
</comment>
<dbReference type="InterPro" id="IPR017969">
    <property type="entry name" value="Heavy-metal-associated_CS"/>
</dbReference>
<evidence type="ECO:0000259" key="25">
    <source>
        <dbReference type="PROSITE" id="PS50846"/>
    </source>
</evidence>
<keyword evidence="7" id="KW-0597">Phosphoprotein</keyword>
<dbReference type="Proteomes" id="UP000391919">
    <property type="component" value="Unassembled WGS sequence"/>
</dbReference>
<feature type="domain" description="HMA" evidence="25">
    <location>
        <begin position="83"/>
        <end position="149"/>
    </location>
</feature>
<keyword evidence="16 24" id="KW-1133">Transmembrane helix</keyword>
<dbReference type="SFLD" id="SFLDS00003">
    <property type="entry name" value="Haloacid_Dehalogenase"/>
    <property type="match status" value="1"/>
</dbReference>
<keyword evidence="12" id="KW-0187">Copper transport</keyword>
<dbReference type="Pfam" id="PF00122">
    <property type="entry name" value="E1-E2_ATPase"/>
    <property type="match status" value="1"/>
</dbReference>
<keyword evidence="6 24" id="KW-1003">Cell membrane</keyword>
<dbReference type="GO" id="GO:0043682">
    <property type="term" value="F:P-type divalent copper transporter activity"/>
    <property type="evidence" value="ECO:0007669"/>
    <property type="project" value="TreeGrafter"/>
</dbReference>
<evidence type="ECO:0000256" key="7">
    <source>
        <dbReference type="ARBA" id="ARBA00022553"/>
    </source>
</evidence>
<dbReference type="InterPro" id="IPR027256">
    <property type="entry name" value="P-typ_ATPase_IB"/>
</dbReference>